<dbReference type="PANTHER" id="PTHR46986">
    <property type="entry name" value="ENDORIBONUCLEASE YBEY, CHLOROPLASTIC"/>
    <property type="match status" value="1"/>
</dbReference>
<evidence type="ECO:0000313" key="10">
    <source>
        <dbReference type="EMBL" id="EXM37909.1"/>
    </source>
</evidence>
<dbReference type="EC" id="3.1.-.-" evidence="9"/>
<comment type="cofactor">
    <cofactor evidence="9">
        <name>Zn(2+)</name>
        <dbReference type="ChEBI" id="CHEBI:29105"/>
    </cofactor>
    <text evidence="9">Binds 1 zinc ion.</text>
</comment>
<evidence type="ECO:0000256" key="7">
    <source>
        <dbReference type="ARBA" id="ARBA00022801"/>
    </source>
</evidence>
<dbReference type="HAMAP" id="MF_00009">
    <property type="entry name" value="Endoribonucl_YbeY"/>
    <property type="match status" value="1"/>
</dbReference>
<keyword evidence="10" id="KW-0482">Metalloprotease</keyword>
<keyword evidence="5 9" id="KW-0479">Metal-binding</keyword>
<comment type="similarity">
    <text evidence="1 9">Belongs to the endoribonuclease YbeY family.</text>
</comment>
<dbReference type="GO" id="GO:0006364">
    <property type="term" value="P:rRNA processing"/>
    <property type="evidence" value="ECO:0007669"/>
    <property type="project" value="UniProtKB-UniRule"/>
</dbReference>
<evidence type="ECO:0000256" key="6">
    <source>
        <dbReference type="ARBA" id="ARBA00022759"/>
    </source>
</evidence>
<dbReference type="Gene3D" id="3.40.390.30">
    <property type="entry name" value="Metalloproteases ('zincins'), catalytic domain"/>
    <property type="match status" value="1"/>
</dbReference>
<dbReference type="InterPro" id="IPR002036">
    <property type="entry name" value="YbeY"/>
</dbReference>
<protein>
    <recommendedName>
        <fullName evidence="9">Endoribonuclease YbeY</fullName>
        <ecNumber evidence="9">3.1.-.-</ecNumber>
    </recommendedName>
</protein>
<gene>
    <name evidence="9" type="primary">ybeY</name>
    <name evidence="10" type="ORF">RASY3_16505</name>
</gene>
<feature type="binding site" evidence="9">
    <location>
        <position position="123"/>
    </location>
    <ligand>
        <name>Zn(2+)</name>
        <dbReference type="ChEBI" id="CHEBI:29105"/>
        <note>catalytic</note>
    </ligand>
</feature>
<dbReference type="InterPro" id="IPR020549">
    <property type="entry name" value="YbeY_CS"/>
</dbReference>
<feature type="binding site" evidence="9">
    <location>
        <position position="127"/>
    </location>
    <ligand>
        <name>Zn(2+)</name>
        <dbReference type="ChEBI" id="CHEBI:29105"/>
        <note>catalytic</note>
    </ligand>
</feature>
<keyword evidence="3 9" id="KW-0698">rRNA processing</keyword>
<dbReference type="Pfam" id="PF02130">
    <property type="entry name" value="YbeY"/>
    <property type="match status" value="1"/>
</dbReference>
<comment type="subcellular location">
    <subcellularLocation>
        <location evidence="9">Cytoplasm</location>
    </subcellularLocation>
</comment>
<dbReference type="PANTHER" id="PTHR46986:SF1">
    <property type="entry name" value="ENDORIBONUCLEASE YBEY, CHLOROPLASTIC"/>
    <property type="match status" value="1"/>
</dbReference>
<evidence type="ECO:0000256" key="4">
    <source>
        <dbReference type="ARBA" id="ARBA00022722"/>
    </source>
</evidence>
<comment type="function">
    <text evidence="9">Single strand-specific metallo-endoribonuclease involved in late-stage 70S ribosome quality control and in maturation of the 3' terminus of the 16S rRNA.</text>
</comment>
<dbReference type="OrthoDB" id="9807740at2"/>
<accession>A0A011UBD9</accession>
<dbReference type="PROSITE" id="PS01306">
    <property type="entry name" value="UPF0054"/>
    <property type="match status" value="1"/>
</dbReference>
<dbReference type="GO" id="GO:0004222">
    <property type="term" value="F:metalloendopeptidase activity"/>
    <property type="evidence" value="ECO:0007669"/>
    <property type="project" value="InterPro"/>
</dbReference>
<evidence type="ECO:0000256" key="1">
    <source>
        <dbReference type="ARBA" id="ARBA00010875"/>
    </source>
</evidence>
<comment type="caution">
    <text evidence="10">The sequence shown here is derived from an EMBL/GenBank/DDBJ whole genome shotgun (WGS) entry which is preliminary data.</text>
</comment>
<dbReference type="GO" id="GO:0004521">
    <property type="term" value="F:RNA endonuclease activity"/>
    <property type="evidence" value="ECO:0007669"/>
    <property type="project" value="UniProtKB-UniRule"/>
</dbReference>
<dbReference type="AlphaFoldDB" id="A0A011UBD9"/>
<keyword evidence="10" id="KW-0645">Protease</keyword>
<feature type="binding site" evidence="9">
    <location>
        <position position="133"/>
    </location>
    <ligand>
        <name>Zn(2+)</name>
        <dbReference type="ChEBI" id="CHEBI:29105"/>
        <note>catalytic</note>
    </ligand>
</feature>
<keyword evidence="7 9" id="KW-0378">Hydrolase</keyword>
<proteinExistence type="inferred from homology"/>
<dbReference type="RefSeq" id="WP_024856598.1">
    <property type="nucleotide sequence ID" value="NZ_JEOB01000004.1"/>
</dbReference>
<keyword evidence="4 9" id="KW-0540">Nuclease</keyword>
<name>A0A011UBD9_RUMAL</name>
<evidence type="ECO:0000256" key="5">
    <source>
        <dbReference type="ARBA" id="ARBA00022723"/>
    </source>
</evidence>
<dbReference type="NCBIfam" id="TIGR00043">
    <property type="entry name" value="rRNA maturation RNase YbeY"/>
    <property type="match status" value="1"/>
</dbReference>
<dbReference type="GO" id="GO:0008270">
    <property type="term" value="F:zinc ion binding"/>
    <property type="evidence" value="ECO:0007669"/>
    <property type="project" value="UniProtKB-UniRule"/>
</dbReference>
<dbReference type="PATRIC" id="fig|1341156.4.peg.2900"/>
<evidence type="ECO:0000256" key="3">
    <source>
        <dbReference type="ARBA" id="ARBA00022552"/>
    </source>
</evidence>
<evidence type="ECO:0000313" key="11">
    <source>
        <dbReference type="Proteomes" id="UP000021369"/>
    </source>
</evidence>
<organism evidence="10 11">
    <name type="scientific">Ruminococcus albus SY3</name>
    <dbReference type="NCBI Taxonomy" id="1341156"/>
    <lineage>
        <taxon>Bacteria</taxon>
        <taxon>Bacillati</taxon>
        <taxon>Bacillota</taxon>
        <taxon>Clostridia</taxon>
        <taxon>Eubacteriales</taxon>
        <taxon>Oscillospiraceae</taxon>
        <taxon>Ruminococcus</taxon>
    </lineage>
</organism>
<evidence type="ECO:0000256" key="8">
    <source>
        <dbReference type="ARBA" id="ARBA00022833"/>
    </source>
</evidence>
<dbReference type="Proteomes" id="UP000021369">
    <property type="component" value="Unassembled WGS sequence"/>
</dbReference>
<keyword evidence="6 9" id="KW-0255">Endonuclease</keyword>
<reference evidence="10 11" key="1">
    <citation type="submission" date="2013-06" db="EMBL/GenBank/DDBJ databases">
        <title>Rumen cellulosomics: divergent fiber-degrading strategies revealed by comparative genome-wide analysis of six Ruminococcal strains.</title>
        <authorList>
            <person name="Dassa B."/>
            <person name="Borovok I."/>
            <person name="Lamed R."/>
            <person name="Flint H."/>
            <person name="Yeoman C.J."/>
            <person name="White B."/>
            <person name="Bayer E.A."/>
        </authorList>
    </citation>
    <scope>NUCLEOTIDE SEQUENCE [LARGE SCALE GENOMIC DNA]</scope>
    <source>
        <strain evidence="10 11">SY3</strain>
    </source>
</reference>
<keyword evidence="8 9" id="KW-0862">Zinc</keyword>
<keyword evidence="11" id="KW-1185">Reference proteome</keyword>
<dbReference type="InterPro" id="IPR023091">
    <property type="entry name" value="MetalPrtase_cat_dom_sf_prd"/>
</dbReference>
<dbReference type="EMBL" id="JEOB01000004">
    <property type="protein sequence ID" value="EXM37909.1"/>
    <property type="molecule type" value="Genomic_DNA"/>
</dbReference>
<keyword evidence="2 9" id="KW-0690">Ribosome biogenesis</keyword>
<dbReference type="GO" id="GO:0005737">
    <property type="term" value="C:cytoplasm"/>
    <property type="evidence" value="ECO:0007669"/>
    <property type="project" value="UniProtKB-SubCell"/>
</dbReference>
<evidence type="ECO:0000256" key="9">
    <source>
        <dbReference type="HAMAP-Rule" id="MF_00009"/>
    </source>
</evidence>
<keyword evidence="9" id="KW-0963">Cytoplasm</keyword>
<dbReference type="SUPFAM" id="SSF55486">
    <property type="entry name" value="Metalloproteases ('zincins'), catalytic domain"/>
    <property type="match status" value="1"/>
</dbReference>
<sequence length="170" mass="19540">MDKVKVMITNNQTEIKIPVGIRMLVRRCCHAVLEYEDFGKDAEVSVSFINDKQIHELNKEHRNIDRPTDVLSFPLGEDGEYDVNYETGACLLGDIVISLETATRQAQVYGHSLEREVGFLTVHSMLHLLGYDHEESSLQERIMREKEEAILAQLGISRDETFVEEHEHKD</sequence>
<dbReference type="GO" id="GO:0006508">
    <property type="term" value="P:proteolysis"/>
    <property type="evidence" value="ECO:0007669"/>
    <property type="project" value="UniProtKB-KW"/>
</dbReference>
<evidence type="ECO:0000256" key="2">
    <source>
        <dbReference type="ARBA" id="ARBA00022517"/>
    </source>
</evidence>